<dbReference type="InterPro" id="IPR041662">
    <property type="entry name" value="SusD-like_2"/>
</dbReference>
<keyword evidence="1" id="KW-0449">Lipoprotein</keyword>
<dbReference type="SUPFAM" id="SSF48452">
    <property type="entry name" value="TPR-like"/>
    <property type="match status" value="1"/>
</dbReference>
<proteinExistence type="predicted"/>
<reference evidence="1" key="1">
    <citation type="journal article" date="2023" name="Comput. Struct. Biotechnol. J.">
        <title>Discovery of a novel marine Bacteroidetes with a rich repertoire of carbohydrate-active enzymes.</title>
        <authorList>
            <person name="Chen B."/>
            <person name="Liu G."/>
            <person name="Chen Q."/>
            <person name="Wang H."/>
            <person name="Liu L."/>
            <person name="Tang K."/>
        </authorList>
    </citation>
    <scope>NUCLEOTIDE SEQUENCE</scope>
    <source>
        <strain evidence="1">TK19036</strain>
    </source>
</reference>
<dbReference type="InterPro" id="IPR011990">
    <property type="entry name" value="TPR-like_helical_dom_sf"/>
</dbReference>
<reference evidence="1" key="2">
    <citation type="journal article" date="2024" name="Antonie Van Leeuwenhoek">
        <title>Roseihalotalea indica gen. nov., sp. nov., a halophilic Bacteroidetes from mesopelagic Southwest Indian Ocean with higher carbohydrate metabolic potential.</title>
        <authorList>
            <person name="Chen B."/>
            <person name="Zhang M."/>
            <person name="Lin D."/>
            <person name="Ye J."/>
            <person name="Tang K."/>
        </authorList>
    </citation>
    <scope>NUCLEOTIDE SEQUENCE</scope>
    <source>
        <strain evidence="1">TK19036</strain>
    </source>
</reference>
<dbReference type="PROSITE" id="PS51257">
    <property type="entry name" value="PROKAR_LIPOPROTEIN"/>
    <property type="match status" value="1"/>
</dbReference>
<evidence type="ECO:0000313" key="1">
    <source>
        <dbReference type="EMBL" id="WKN38300.1"/>
    </source>
</evidence>
<protein>
    <submittedName>
        <fullName evidence="1">SusD/RagB family nutrient-binding outer membrane lipoprotein</fullName>
    </submittedName>
</protein>
<accession>A0AA49GNV2</accession>
<name>A0AA49GNV2_9BACT</name>
<gene>
    <name evidence="1" type="ORF">K4G66_06240</name>
</gene>
<sequence>MNKIITTILSAVVLLWTSGCEDYLDVNDTPNNPLSVTPDVLLPTVLAGAAFANANELNRFTTVTMQYNYGASGGPASYDEYDISGSDFNNQWEFEIYGGALINARECISAAEEINGNAYVGISKIMQAYTFALTTDFWGDIPYSEALLGDSGVIQPQLDPQELIYLGGETDGRNVQSLFDLVKEGLSDLTMESAVAPGADDIVYGGDLALWTRAGNTLLLKLAMQLSEVAPERAQQEIEAVVSQGDVYIDDNAQDLNVNFGGSIGSQSPIYSYTNVSLFRSDMMLSSRFQERLEDYNDPRLPIFYTRPTGEYVSFENGATVTLPASNTFSQFNSYITGANGEGPVRLLTNFQTKFILAEAALRFGITAAGTAQELYQEGIRASMELTGFTAEEIDAYFLANPTIVTLSGSADEQLAQIIEQKYIAFTGYGYEPWNDFRRTGYPDLPVALNASGIDGTIPLRVVYTSQTIANNANVPNNPPRSNVPVWWDVNN</sequence>
<dbReference type="Gene3D" id="1.25.40.390">
    <property type="match status" value="1"/>
</dbReference>
<dbReference type="AlphaFoldDB" id="A0AA49GNV2"/>
<dbReference type="EMBL" id="CP120682">
    <property type="protein sequence ID" value="WKN38300.1"/>
    <property type="molecule type" value="Genomic_DNA"/>
</dbReference>
<dbReference type="Pfam" id="PF12771">
    <property type="entry name" value="SusD-like_2"/>
    <property type="match status" value="1"/>
</dbReference>
<organism evidence="1">
    <name type="scientific">Roseihalotalea indica</name>
    <dbReference type="NCBI Taxonomy" id="2867963"/>
    <lineage>
        <taxon>Bacteria</taxon>
        <taxon>Pseudomonadati</taxon>
        <taxon>Bacteroidota</taxon>
        <taxon>Cytophagia</taxon>
        <taxon>Cytophagales</taxon>
        <taxon>Catalimonadaceae</taxon>
        <taxon>Roseihalotalea</taxon>
    </lineage>
</organism>